<accession>A0A930VJL1</accession>
<dbReference type="EMBL" id="JADKPO010000010">
    <property type="protein sequence ID" value="MBF4767898.1"/>
    <property type="molecule type" value="Genomic_DNA"/>
</dbReference>
<feature type="transmembrane region" description="Helical" evidence="1">
    <location>
        <begin position="6"/>
        <end position="26"/>
    </location>
</feature>
<sequence length="232" mass="25852">MASSVIPLIFVLFVVVIVGAVVFGYFQAKKRREGMAAFAASRGWTYAESDDSLLDRFEGEPFGVGQDREAVNVIRGSAHDRPMVAFDYSYVTTSTSTDANGHSHTERHTHPFSVVVVNIGVVMPALSVAPEGMISRLIGRLTNSDIELESEEFNRAFRVTCPNRRFASDVLHPRMMQLLLQWPELAWRFDADSLLAVRPGSHDVQEIDAKLAALDTILDNVPDFVWQEVRGQ</sequence>
<keyword evidence="1" id="KW-0812">Transmembrane</keyword>
<gene>
    <name evidence="2" type="ORF">ISU10_08985</name>
</gene>
<evidence type="ECO:0000313" key="2">
    <source>
        <dbReference type="EMBL" id="MBF4767898.1"/>
    </source>
</evidence>
<keyword evidence="3" id="KW-1185">Reference proteome</keyword>
<evidence type="ECO:0000313" key="3">
    <source>
        <dbReference type="Proteomes" id="UP000660668"/>
    </source>
</evidence>
<comment type="caution">
    <text evidence="2">The sequence shown here is derived from an EMBL/GenBank/DDBJ whole genome shotgun (WGS) entry which is preliminary data.</text>
</comment>
<protein>
    <recommendedName>
        <fullName evidence="4">DUF3137 domain-containing protein</fullName>
    </recommendedName>
</protein>
<organism evidence="2 3">
    <name type="scientific">Nocardioides agariphilus</name>
    <dbReference type="NCBI Taxonomy" id="433664"/>
    <lineage>
        <taxon>Bacteria</taxon>
        <taxon>Bacillati</taxon>
        <taxon>Actinomycetota</taxon>
        <taxon>Actinomycetes</taxon>
        <taxon>Propionibacteriales</taxon>
        <taxon>Nocardioidaceae</taxon>
        <taxon>Nocardioides</taxon>
    </lineage>
</organism>
<name>A0A930VJL1_9ACTN</name>
<dbReference type="AlphaFoldDB" id="A0A930VJL1"/>
<dbReference type="Proteomes" id="UP000660668">
    <property type="component" value="Unassembled WGS sequence"/>
</dbReference>
<dbReference type="RefSeq" id="WP_194696053.1">
    <property type="nucleotide sequence ID" value="NZ_JADKPO010000010.1"/>
</dbReference>
<reference evidence="2" key="1">
    <citation type="submission" date="2020-11" db="EMBL/GenBank/DDBJ databases">
        <title>Nocardioides cynanchi sp. nov., isolated from soil of rhizosphere of Cynanchum wilfordii.</title>
        <authorList>
            <person name="Lee J.-S."/>
            <person name="Suh M.K."/>
            <person name="Kim J.-S."/>
        </authorList>
    </citation>
    <scope>NUCLEOTIDE SEQUENCE</scope>
    <source>
        <strain evidence="2">KCTC 19276</strain>
    </source>
</reference>
<evidence type="ECO:0008006" key="4">
    <source>
        <dbReference type="Google" id="ProtNLM"/>
    </source>
</evidence>
<keyword evidence="1" id="KW-1133">Transmembrane helix</keyword>
<keyword evidence="1" id="KW-0472">Membrane</keyword>
<evidence type="ECO:0000256" key="1">
    <source>
        <dbReference type="SAM" id="Phobius"/>
    </source>
</evidence>
<proteinExistence type="predicted"/>